<name>A0AAW2JI77_9LAMI</name>
<gene>
    <name evidence="1" type="ORF">Scaly_3133100</name>
</gene>
<accession>A0AAW2JI77</accession>
<reference evidence="1" key="2">
    <citation type="journal article" date="2024" name="Plant">
        <title>Genomic evolution and insights into agronomic trait innovations of Sesamum species.</title>
        <authorList>
            <person name="Miao H."/>
            <person name="Wang L."/>
            <person name="Qu L."/>
            <person name="Liu H."/>
            <person name="Sun Y."/>
            <person name="Le M."/>
            <person name="Wang Q."/>
            <person name="Wei S."/>
            <person name="Zheng Y."/>
            <person name="Lin W."/>
            <person name="Duan Y."/>
            <person name="Cao H."/>
            <person name="Xiong S."/>
            <person name="Wang X."/>
            <person name="Wei L."/>
            <person name="Li C."/>
            <person name="Ma Q."/>
            <person name="Ju M."/>
            <person name="Zhao R."/>
            <person name="Li G."/>
            <person name="Mu C."/>
            <person name="Tian Q."/>
            <person name="Mei H."/>
            <person name="Zhang T."/>
            <person name="Gao T."/>
            <person name="Zhang H."/>
        </authorList>
    </citation>
    <scope>NUCLEOTIDE SEQUENCE</scope>
    <source>
        <strain evidence="1">KEN8</strain>
    </source>
</reference>
<dbReference type="EMBL" id="JACGWM010001285">
    <property type="protein sequence ID" value="KAL0293917.1"/>
    <property type="molecule type" value="Genomic_DNA"/>
</dbReference>
<dbReference type="Pfam" id="PF02992">
    <property type="entry name" value="Transposase_21"/>
    <property type="match status" value="1"/>
</dbReference>
<dbReference type="InterPro" id="IPR004242">
    <property type="entry name" value="Transposase_21"/>
</dbReference>
<dbReference type="PANTHER" id="PTHR10775">
    <property type="entry name" value="OS08G0208400 PROTEIN"/>
    <property type="match status" value="1"/>
</dbReference>
<organism evidence="1">
    <name type="scientific">Sesamum calycinum</name>
    <dbReference type="NCBI Taxonomy" id="2727403"/>
    <lineage>
        <taxon>Eukaryota</taxon>
        <taxon>Viridiplantae</taxon>
        <taxon>Streptophyta</taxon>
        <taxon>Embryophyta</taxon>
        <taxon>Tracheophyta</taxon>
        <taxon>Spermatophyta</taxon>
        <taxon>Magnoliopsida</taxon>
        <taxon>eudicotyledons</taxon>
        <taxon>Gunneridae</taxon>
        <taxon>Pentapetalae</taxon>
        <taxon>asterids</taxon>
        <taxon>lamiids</taxon>
        <taxon>Lamiales</taxon>
        <taxon>Pedaliaceae</taxon>
        <taxon>Sesamum</taxon>
    </lineage>
</organism>
<sequence length="292" mass="33131">MPQIERLTHGVGLRISLAAMKQTPKGRSGTFQVEDLEIGIEDPMETCTKYCSRVSSAGDVGRPCSFSGLVGQSRAYEDCILDMASGGCVMRHGHHKPYPVHSEDRFPRSDQKSKRISSVKHSCLVKDGNRYSIPCPRLRPGDEIKKEKRKRDQNTLIHSDCFDLHLFCGDFASTKSPHLLVVVCHSWEDLKIEVFVVDGSGNENGEETTLVAVREKRQRYLPLTPRLQRLYSLRATTEHMMWHATHQTDEGSMCHPSDAEAWKHFDWMYLDFAEELRNIQLGLCTDGFTPHG</sequence>
<dbReference type="PANTHER" id="PTHR10775:SF182">
    <property type="entry name" value="TRANSPOSON, EN_SPM-LIKE, TRANSPOSASE-ASSOCIATED DOMAIN PROTEIN-RELATED"/>
    <property type="match status" value="1"/>
</dbReference>
<proteinExistence type="predicted"/>
<dbReference type="AlphaFoldDB" id="A0AAW2JI77"/>
<reference evidence="1" key="1">
    <citation type="submission" date="2020-06" db="EMBL/GenBank/DDBJ databases">
        <authorList>
            <person name="Li T."/>
            <person name="Hu X."/>
            <person name="Zhang T."/>
            <person name="Song X."/>
            <person name="Zhang H."/>
            <person name="Dai N."/>
            <person name="Sheng W."/>
            <person name="Hou X."/>
            <person name="Wei L."/>
        </authorList>
    </citation>
    <scope>NUCLEOTIDE SEQUENCE</scope>
    <source>
        <strain evidence="1">KEN8</strain>
        <tissue evidence="1">Leaf</tissue>
    </source>
</reference>
<evidence type="ECO:0000313" key="1">
    <source>
        <dbReference type="EMBL" id="KAL0293917.1"/>
    </source>
</evidence>
<protein>
    <submittedName>
        <fullName evidence="1">Uncharacterized protein</fullName>
    </submittedName>
</protein>
<comment type="caution">
    <text evidence="1">The sequence shown here is derived from an EMBL/GenBank/DDBJ whole genome shotgun (WGS) entry which is preliminary data.</text>
</comment>